<gene>
    <name evidence="1" type="ordered locus">Hqrw_3812</name>
</gene>
<accession>G0LEY3</accession>
<dbReference type="RefSeq" id="WP_014556898.1">
    <property type="nucleotide sequence ID" value="NC_017459.1"/>
</dbReference>
<dbReference type="Proteomes" id="UP000007954">
    <property type="component" value="Chromosome"/>
</dbReference>
<dbReference type="AlphaFoldDB" id="G0LEY3"/>
<dbReference type="EMBL" id="FR746099">
    <property type="protein sequence ID" value="CCC41546.1"/>
    <property type="molecule type" value="Genomic_DNA"/>
</dbReference>
<sequence>MNSLSTANRASAAITGIALLLVVSVTLASVVAVGSDQLQVIPSSYACQDTTASTGGRTDNSVSSSLPAHQASNVALSLTVSETMIALTHEAGPSLRLAMVDMHISVNQEPLLHQPPIPFFAAKGFRSGPYGPFNSASDGIWSVGEQGAIRIAGTNSPQPLPGRFIDITIRYRGCVIGEIGATIRR</sequence>
<evidence type="ECO:0000313" key="1">
    <source>
        <dbReference type="EMBL" id="CCC41546.1"/>
    </source>
</evidence>
<evidence type="ECO:0000313" key="2">
    <source>
        <dbReference type="Proteomes" id="UP000007954"/>
    </source>
</evidence>
<dbReference type="HOGENOM" id="CLU_1631701_0_0_2"/>
<organism evidence="1 2">
    <name type="scientific">Haloquadratum walsbyi (strain DSM 16854 / JCM 12705 / C23)</name>
    <dbReference type="NCBI Taxonomy" id="768065"/>
    <lineage>
        <taxon>Archaea</taxon>
        <taxon>Methanobacteriati</taxon>
        <taxon>Methanobacteriota</taxon>
        <taxon>Stenosarchaea group</taxon>
        <taxon>Halobacteria</taxon>
        <taxon>Halobacteriales</taxon>
        <taxon>Haloferacaceae</taxon>
        <taxon>Haloquadratum</taxon>
    </lineage>
</organism>
<dbReference type="KEGG" id="hwc:Hqrw_3812"/>
<protein>
    <submittedName>
        <fullName evidence="1">DUF1628 domain protein</fullName>
    </submittedName>
</protein>
<reference evidence="1 2" key="1">
    <citation type="journal article" date="2011" name="PLoS ONE">
        <title>Haloquadratum walsbyi: limited diversity in a global pond.</title>
        <authorList>
            <person name="Dyall-Smith M."/>
            <person name="Pfeiffer F."/>
            <person name="Klee K."/>
            <person name="Palm P."/>
            <person name="Gross K."/>
            <person name="Schuster S.C."/>
            <person name="Rampp M."/>
            <person name="Oesterhelt D."/>
        </authorList>
    </citation>
    <scope>NUCLEOTIDE SEQUENCE [LARGE SCALE GENOMIC DNA]</scope>
    <source>
        <strain evidence="2">DSM 16854 / JCM 12705 / C23</strain>
    </source>
</reference>
<name>G0LEY3_HALWC</name>
<proteinExistence type="predicted"/>
<dbReference type="GeneID" id="12448677"/>
<dbReference type="OrthoDB" id="201989at2157"/>